<keyword evidence="2" id="KW-0732">Signal</keyword>
<evidence type="ECO:0000313" key="5">
    <source>
        <dbReference type="Proteomes" id="UP000234328"/>
    </source>
</evidence>
<dbReference type="Pfam" id="PF10671">
    <property type="entry name" value="TcpQ"/>
    <property type="match status" value="1"/>
</dbReference>
<gene>
    <name evidence="4" type="ORF">CR155_05420</name>
</gene>
<proteinExistence type="inferred from homology"/>
<protein>
    <recommendedName>
        <fullName evidence="3">Toxin co-regulated pilus biosynthesis protein Q C-terminal domain-containing protein</fullName>
    </recommendedName>
</protein>
<accession>A0A2N4UIR3</accession>
<dbReference type="Proteomes" id="UP000234328">
    <property type="component" value="Unassembled WGS sequence"/>
</dbReference>
<organism evidence="4 5">
    <name type="scientific">Pollutimonas nitritireducens</name>
    <dbReference type="NCBI Taxonomy" id="2045209"/>
    <lineage>
        <taxon>Bacteria</taxon>
        <taxon>Pseudomonadati</taxon>
        <taxon>Pseudomonadota</taxon>
        <taxon>Betaproteobacteria</taxon>
        <taxon>Burkholderiales</taxon>
        <taxon>Alcaligenaceae</taxon>
        <taxon>Pollutimonas</taxon>
    </lineage>
</organism>
<feature type="domain" description="Toxin co-regulated pilus biosynthesis protein Q C-terminal" evidence="3">
    <location>
        <begin position="217"/>
        <end position="296"/>
    </location>
</feature>
<dbReference type="InterPro" id="IPR010258">
    <property type="entry name" value="Conjugal_tfr_TrbG/VirB9/CagX"/>
</dbReference>
<comment type="caution">
    <text evidence="4">The sequence shown here is derived from an EMBL/GenBank/DDBJ whole genome shotgun (WGS) entry which is preliminary data.</text>
</comment>
<dbReference type="CDD" id="cd06911">
    <property type="entry name" value="VirB9_CagX_TrbG"/>
    <property type="match status" value="1"/>
</dbReference>
<dbReference type="PROSITE" id="PS51257">
    <property type="entry name" value="PROKAR_LIPOPROTEIN"/>
    <property type="match status" value="1"/>
</dbReference>
<dbReference type="EMBL" id="PDNV01000003">
    <property type="protein sequence ID" value="PLC54899.1"/>
    <property type="molecule type" value="Genomic_DNA"/>
</dbReference>
<comment type="similarity">
    <text evidence="1">Belongs to the TrbG/VirB9 family.</text>
</comment>
<dbReference type="RefSeq" id="WP_102068975.1">
    <property type="nucleotide sequence ID" value="NZ_PDNV01000003.1"/>
</dbReference>
<dbReference type="Gene3D" id="3.55.50.70">
    <property type="match status" value="1"/>
</dbReference>
<dbReference type="InterPro" id="IPR033645">
    <property type="entry name" value="VirB9/CagX/TrbG_C"/>
</dbReference>
<evidence type="ECO:0000256" key="1">
    <source>
        <dbReference type="ARBA" id="ARBA00006135"/>
    </source>
</evidence>
<reference evidence="4 5" key="1">
    <citation type="submission" date="2017-10" db="EMBL/GenBank/DDBJ databases">
        <title>Two draft genome sequences of Pusillimonas sp. strains isolated from a nitrate- and radionuclide-contaminated groundwater in Russia.</title>
        <authorList>
            <person name="Grouzdev D.S."/>
            <person name="Tourova T.P."/>
            <person name="Goeva M.A."/>
            <person name="Babich T.L."/>
            <person name="Sokolova D.S."/>
            <person name="Abdullin R."/>
            <person name="Poltaraus A.B."/>
            <person name="Toshchakov S.V."/>
            <person name="Nazina T.N."/>
        </authorList>
    </citation>
    <scope>NUCLEOTIDE SEQUENCE [LARGE SCALE GENOMIC DNA]</scope>
    <source>
        <strain evidence="4 5">JR1/69-2-13</strain>
    </source>
</reference>
<evidence type="ECO:0000313" key="4">
    <source>
        <dbReference type="EMBL" id="PLC54899.1"/>
    </source>
</evidence>
<sequence>MARMLIASILSGFLSACSGLPDWALVYPFQNQPTAGPVSHYSFAWRLSGDRAVAPIQVFDNGRQTWLQFPPQRPLPAVFEHTTAGDRALHYKREGAYVVLDGVWPKLVLRGGRLQSWVEQLPVSSDVPVSASTVTSVTPTMIPVDASPAAPAIVPAATTMATATADPEVAPATVQPDLQTAAQPPVQLPLNPALASRDSANSIALPASGMPDESPQRYTVSPKDLNLRLALTRWAQSVGWTFESEHWAVDADIPIVASATFEPGFKPAVQDLVASTELADRPLRPCFYSNRVLRIVPYAQQCDRTVAGAGAS</sequence>
<dbReference type="InterPro" id="IPR038161">
    <property type="entry name" value="VirB9/CagX/TrbG_C_sf"/>
</dbReference>
<dbReference type="AlphaFoldDB" id="A0A2N4UIR3"/>
<evidence type="ECO:0000259" key="3">
    <source>
        <dbReference type="Pfam" id="PF10671"/>
    </source>
</evidence>
<dbReference type="Pfam" id="PF03524">
    <property type="entry name" value="CagX"/>
    <property type="match status" value="1"/>
</dbReference>
<keyword evidence="5" id="KW-1185">Reference proteome</keyword>
<dbReference type="OrthoDB" id="8963661at2"/>
<dbReference type="InterPro" id="IPR018927">
    <property type="entry name" value="Pilus_synth_Q_C"/>
</dbReference>
<evidence type="ECO:0000256" key="2">
    <source>
        <dbReference type="ARBA" id="ARBA00022729"/>
    </source>
</evidence>
<dbReference type="Gene3D" id="2.60.40.2500">
    <property type="match status" value="1"/>
</dbReference>
<name>A0A2N4UIR3_9BURK</name>